<sequence>MSKQTPGRMHWVMQKILIPTAAISSSAAILIWSYQYHERHLNEQLLNGQAAQALASQIKTGTTTSLQPSQTSSTSKTSTSTADDHSNTSNRQSNSIDNSKSTVHSDNLTTPKIAATKPSSSATHPGKSAGTQDNSAAATLGAVLGGQAKVVAKSAYADTSVKSSVLQYGQSPETEGVLSSYSDGQGHSLTVPTSMTHDIVAVPLQRGVIWAQIPKSPTTVGAQSPPTVIQYTPFPTDAKQTPLTEGAIIIGQVPANVASASAFNTNWTTAVSPAQTTSGSVANSSTGQQPDSTTASQPLGSSSSNASLQHAGVAQNKTNTTVHLFELDQTHSGAVFVFELTDASGAKTDALQYFDETSMHVSPLANLQTTAQQNVWWAVGQTDIYWGTAVRSTDGNSISGSATRYDLTRNQTQSIALGTWTDNVYIHGDNLVYQIGNTSTWALFTPNH</sequence>
<organism evidence="2 3">
    <name type="scientific">Alicyclobacillus acidoterrestris (strain ATCC 49025 / DSM 3922 / CIP 106132 / NCIMB 13137 / GD3B)</name>
    <dbReference type="NCBI Taxonomy" id="1356854"/>
    <lineage>
        <taxon>Bacteria</taxon>
        <taxon>Bacillati</taxon>
        <taxon>Bacillota</taxon>
        <taxon>Bacilli</taxon>
        <taxon>Bacillales</taxon>
        <taxon>Alicyclobacillaceae</taxon>
        <taxon>Alicyclobacillus</taxon>
    </lineage>
</organism>
<feature type="compositionally biased region" description="Low complexity" evidence="1">
    <location>
        <begin position="61"/>
        <end position="81"/>
    </location>
</feature>
<feature type="region of interest" description="Disordered" evidence="1">
    <location>
        <begin position="274"/>
        <end position="311"/>
    </location>
</feature>
<accession>A0A9E6ZJJ4</accession>
<dbReference type="AlphaFoldDB" id="T0CZC9"/>
<dbReference type="KEGG" id="aaco:K1I37_07650"/>
<feature type="compositionally biased region" description="Polar residues" evidence="1">
    <location>
        <begin position="274"/>
        <end position="308"/>
    </location>
</feature>
<evidence type="ECO:0000313" key="3">
    <source>
        <dbReference type="Proteomes" id="UP000829401"/>
    </source>
</evidence>
<gene>
    <name evidence="2" type="ORF">K1I37_07650</name>
</gene>
<dbReference type="EMBL" id="CP080467">
    <property type="protein sequence ID" value="UNO50338.1"/>
    <property type="molecule type" value="Genomic_DNA"/>
</dbReference>
<feature type="compositionally biased region" description="Polar residues" evidence="1">
    <location>
        <begin position="87"/>
        <end position="110"/>
    </location>
</feature>
<protein>
    <submittedName>
        <fullName evidence="2">Uncharacterized protein</fullName>
    </submittedName>
</protein>
<dbReference type="Proteomes" id="UP000829401">
    <property type="component" value="Chromosome"/>
</dbReference>
<accession>T0CZC9</accession>
<dbReference type="OrthoDB" id="10020785at2"/>
<evidence type="ECO:0000256" key="1">
    <source>
        <dbReference type="SAM" id="MobiDB-lite"/>
    </source>
</evidence>
<feature type="region of interest" description="Disordered" evidence="1">
    <location>
        <begin position="61"/>
        <end position="133"/>
    </location>
</feature>
<proteinExistence type="predicted"/>
<feature type="compositionally biased region" description="Polar residues" evidence="1">
    <location>
        <begin position="117"/>
        <end position="133"/>
    </location>
</feature>
<name>T0CZC9_ALIAG</name>
<reference evidence="3" key="1">
    <citation type="journal article" date="2022" name="G3 (Bethesda)">
        <title>Unveiling the complete genome sequence of Alicyclobacillus acidoterrestris DSM 3922T, a taint-producing strain.</title>
        <authorList>
            <person name="Leonardo I.C."/>
            <person name="Barreto Crespo M.T."/>
            <person name="Gaspar F.B."/>
        </authorList>
    </citation>
    <scope>NUCLEOTIDE SEQUENCE [LARGE SCALE GENOMIC DNA]</scope>
    <source>
        <strain evidence="3">DSM 3922</strain>
    </source>
</reference>
<evidence type="ECO:0000313" key="2">
    <source>
        <dbReference type="EMBL" id="UNO50338.1"/>
    </source>
</evidence>
<keyword evidence="3" id="KW-1185">Reference proteome</keyword>
<dbReference type="RefSeq" id="WP_021297140.1">
    <property type="nucleotide sequence ID" value="NZ_AURB01000145.1"/>
</dbReference>